<evidence type="ECO:0000256" key="4">
    <source>
        <dbReference type="ARBA" id="ARBA00022692"/>
    </source>
</evidence>
<comment type="similarity">
    <text evidence="2">Belongs to the OmpP1/FadL family.</text>
</comment>
<reference evidence="10" key="1">
    <citation type="submission" date="2018-01" db="EMBL/GenBank/DDBJ databases">
        <title>Complete genome of Tamlana sp. UJ94.</title>
        <authorList>
            <person name="Jung J."/>
            <person name="Chung D."/>
            <person name="Bae S.S."/>
            <person name="Baek K."/>
        </authorList>
    </citation>
    <scope>NUCLEOTIDE SEQUENCE [LARGE SCALE GENOMIC DNA]</scope>
    <source>
        <strain evidence="10">UJ94</strain>
    </source>
</reference>
<evidence type="ECO:0000256" key="2">
    <source>
        <dbReference type="ARBA" id="ARBA00008163"/>
    </source>
</evidence>
<dbReference type="PANTHER" id="PTHR35093:SF8">
    <property type="entry name" value="OUTER MEMBRANE PROTEIN NMB0088-RELATED"/>
    <property type="match status" value="1"/>
</dbReference>
<protein>
    <submittedName>
        <fullName evidence="9">Transporter</fullName>
    </submittedName>
</protein>
<accession>A0A2I7SEC5</accession>
<name>A0A2I7SEC5_9FLAO</name>
<proteinExistence type="inferred from homology"/>
<dbReference type="Pfam" id="PF03349">
    <property type="entry name" value="Toluene_X"/>
    <property type="match status" value="1"/>
</dbReference>
<dbReference type="InterPro" id="IPR005017">
    <property type="entry name" value="OMPP1/FadL/TodX"/>
</dbReference>
<dbReference type="GO" id="GO:0009279">
    <property type="term" value="C:cell outer membrane"/>
    <property type="evidence" value="ECO:0007669"/>
    <property type="project" value="UniProtKB-SubCell"/>
</dbReference>
<dbReference type="AlphaFoldDB" id="A0A2I7SEC5"/>
<evidence type="ECO:0000313" key="9">
    <source>
        <dbReference type="EMBL" id="AUS04230.1"/>
    </source>
</evidence>
<keyword evidence="5 8" id="KW-0732">Signal</keyword>
<evidence type="ECO:0000256" key="8">
    <source>
        <dbReference type="SAM" id="SignalP"/>
    </source>
</evidence>
<dbReference type="Gene3D" id="2.40.160.60">
    <property type="entry name" value="Outer membrane protein transport protein (OMPP1/FadL/TodX)"/>
    <property type="match status" value="1"/>
</dbReference>
<organism evidence="9 10">
    <name type="scientific">Pseudotamlana carrageenivorans</name>
    <dbReference type="NCBI Taxonomy" id="2069432"/>
    <lineage>
        <taxon>Bacteria</taxon>
        <taxon>Pseudomonadati</taxon>
        <taxon>Bacteroidota</taxon>
        <taxon>Flavobacteriia</taxon>
        <taxon>Flavobacteriales</taxon>
        <taxon>Flavobacteriaceae</taxon>
        <taxon>Pseudotamlana</taxon>
    </lineage>
</organism>
<evidence type="ECO:0000256" key="3">
    <source>
        <dbReference type="ARBA" id="ARBA00022452"/>
    </source>
</evidence>
<keyword evidence="4" id="KW-0812">Transmembrane</keyword>
<keyword evidence="10" id="KW-1185">Reference proteome</keyword>
<evidence type="ECO:0000256" key="1">
    <source>
        <dbReference type="ARBA" id="ARBA00004571"/>
    </source>
</evidence>
<evidence type="ECO:0000256" key="5">
    <source>
        <dbReference type="ARBA" id="ARBA00022729"/>
    </source>
</evidence>
<evidence type="ECO:0000256" key="7">
    <source>
        <dbReference type="ARBA" id="ARBA00023237"/>
    </source>
</evidence>
<sequence length="515" mass="57721">MKKFSLLLLSAFTFTSIYAQDITDALRYSQNETRGTARFRALSGAFGALGGDMSAVSLNPAGSAIFSHSNITFTGSNTNVKNETDYFNEYTNTNDSHFGIDQGGAALIFVNRNSYSKWKKFALSFNYEKTSNFNNFWNARGLNTNDDGDFSNSIARFFYDYAEGQRLADISALPGESIDRAYREIGNQFGYGNQQAFLAYESYILDPEFDDDENTTYFSNVEPGNFNHDYTYLATGYNGKMSFNFATQFEDKLSLGLNLNSHFINYERTTALLEDNNNTGSVVNHINFRNSLLTRGAGFSFQLGGIYNITPDLRMGLVYDSPTWYSIDEETTQYISTKRDVSGVPTTQIVDPRIINVLPRYQLQTPSKITASLAYIIAKRGLISFDYSNQNLANTAFGPSYDTYLMDQNVVIQNALTDVSTYRVGAEFRVINLLSLRGGYRYEDSPYKDGVTVSDLTGYSFGIGLNFGNTKLDFTYDQAERSYQNNLYNLNGGGSPFASIDRKNQNFTISLGFSI</sequence>
<gene>
    <name evidence="9" type="ORF">C1A40_01495</name>
</gene>
<keyword evidence="7" id="KW-0998">Cell outer membrane</keyword>
<dbReference type="OrthoDB" id="9765571at2"/>
<dbReference type="RefSeq" id="WP_102994349.1">
    <property type="nucleotide sequence ID" value="NZ_CP025938.1"/>
</dbReference>
<dbReference type="PANTHER" id="PTHR35093">
    <property type="entry name" value="OUTER MEMBRANE PROTEIN NMB0088-RELATED"/>
    <property type="match status" value="1"/>
</dbReference>
<dbReference type="EMBL" id="CP025938">
    <property type="protein sequence ID" value="AUS04230.1"/>
    <property type="molecule type" value="Genomic_DNA"/>
</dbReference>
<feature type="chain" id="PRO_5014361986" evidence="8">
    <location>
        <begin position="20"/>
        <end position="515"/>
    </location>
</feature>
<feature type="signal peptide" evidence="8">
    <location>
        <begin position="1"/>
        <end position="19"/>
    </location>
</feature>
<keyword evidence="6" id="KW-0472">Membrane</keyword>
<keyword evidence="3" id="KW-1134">Transmembrane beta strand</keyword>
<dbReference type="KEGG" id="taj:C1A40_01495"/>
<dbReference type="Proteomes" id="UP000236592">
    <property type="component" value="Chromosome"/>
</dbReference>
<dbReference type="GO" id="GO:0015483">
    <property type="term" value="F:long-chain fatty acid transporting porin activity"/>
    <property type="evidence" value="ECO:0007669"/>
    <property type="project" value="TreeGrafter"/>
</dbReference>
<evidence type="ECO:0000256" key="6">
    <source>
        <dbReference type="ARBA" id="ARBA00023136"/>
    </source>
</evidence>
<comment type="subcellular location">
    <subcellularLocation>
        <location evidence="1">Cell outer membrane</location>
        <topology evidence="1">Multi-pass membrane protein</topology>
    </subcellularLocation>
</comment>
<evidence type="ECO:0000313" key="10">
    <source>
        <dbReference type="Proteomes" id="UP000236592"/>
    </source>
</evidence>
<dbReference type="SUPFAM" id="SSF56935">
    <property type="entry name" value="Porins"/>
    <property type="match status" value="1"/>
</dbReference>